<evidence type="ECO:0000256" key="4">
    <source>
        <dbReference type="ARBA" id="ARBA00022801"/>
    </source>
</evidence>
<dbReference type="SUPFAM" id="SSF81606">
    <property type="entry name" value="PP2C-like"/>
    <property type="match status" value="1"/>
</dbReference>
<dbReference type="Proteomes" id="UP000075683">
    <property type="component" value="Unassembled WGS sequence"/>
</dbReference>
<dbReference type="CDD" id="cd00143">
    <property type="entry name" value="PP2Cc"/>
    <property type="match status" value="1"/>
</dbReference>
<keyword evidence="6" id="KW-0464">Manganese</keyword>
<name>A0A150LAX4_9BACI</name>
<dbReference type="FunFam" id="3.60.40.10:FF:000002">
    <property type="entry name" value="Serine/threonine phosphatase stp"/>
    <property type="match status" value="1"/>
</dbReference>
<comment type="caution">
    <text evidence="10">The sequence shown here is derived from an EMBL/GenBank/DDBJ whole genome shotgun (WGS) entry which is preliminary data.</text>
</comment>
<sequence length="277" mass="30636">MFLTFPSLPAIFAFKAGPGGIRKRGEKMKTVCRTDRGKIRSLNEDRVGVFTNKAGVLLAVVADGMGGHKAGDVASEMALTLIQQLWEPTEDTDTPEACEKWMRESIQKVNKEILDYANTHPDCYGMGTTLVCAVCHDRFVTVGNIGDSRCYLANADQFKQLTDDHSLVNELVKSGQIKKEEAENHPIKNILLRALGTEDEAKMDIHSIGVQEGDYLILCSDGLTNKVSDRELYEILLSDLSLEEKADRLIRQANEYGGEDNITLALVHYDPSEKGGE</sequence>
<evidence type="ECO:0000256" key="3">
    <source>
        <dbReference type="ARBA" id="ARBA00022723"/>
    </source>
</evidence>
<evidence type="ECO:0000313" key="11">
    <source>
        <dbReference type="Proteomes" id="UP000075683"/>
    </source>
</evidence>
<proteinExistence type="predicted"/>
<comment type="catalytic activity">
    <reaction evidence="7">
        <text>O-phospho-L-seryl-[protein] + H2O = L-seryl-[protein] + phosphate</text>
        <dbReference type="Rhea" id="RHEA:20629"/>
        <dbReference type="Rhea" id="RHEA-COMP:9863"/>
        <dbReference type="Rhea" id="RHEA-COMP:11604"/>
        <dbReference type="ChEBI" id="CHEBI:15377"/>
        <dbReference type="ChEBI" id="CHEBI:29999"/>
        <dbReference type="ChEBI" id="CHEBI:43474"/>
        <dbReference type="ChEBI" id="CHEBI:83421"/>
        <dbReference type="EC" id="3.1.3.16"/>
    </reaction>
</comment>
<comment type="catalytic activity">
    <reaction evidence="8">
        <text>O-phospho-L-threonyl-[protein] + H2O = L-threonyl-[protein] + phosphate</text>
        <dbReference type="Rhea" id="RHEA:47004"/>
        <dbReference type="Rhea" id="RHEA-COMP:11060"/>
        <dbReference type="Rhea" id="RHEA-COMP:11605"/>
        <dbReference type="ChEBI" id="CHEBI:15377"/>
        <dbReference type="ChEBI" id="CHEBI:30013"/>
        <dbReference type="ChEBI" id="CHEBI:43474"/>
        <dbReference type="ChEBI" id="CHEBI:61977"/>
        <dbReference type="EC" id="3.1.3.16"/>
    </reaction>
</comment>
<evidence type="ECO:0000256" key="5">
    <source>
        <dbReference type="ARBA" id="ARBA00022912"/>
    </source>
</evidence>
<evidence type="ECO:0000256" key="1">
    <source>
        <dbReference type="ARBA" id="ARBA00001936"/>
    </source>
</evidence>
<dbReference type="PANTHER" id="PTHR47992">
    <property type="entry name" value="PROTEIN PHOSPHATASE"/>
    <property type="match status" value="1"/>
</dbReference>
<dbReference type="GO" id="GO:0046872">
    <property type="term" value="F:metal ion binding"/>
    <property type="evidence" value="ECO:0007669"/>
    <property type="project" value="UniProtKB-KW"/>
</dbReference>
<evidence type="ECO:0000256" key="6">
    <source>
        <dbReference type="ARBA" id="ARBA00023211"/>
    </source>
</evidence>
<feature type="domain" description="PPM-type phosphatase" evidence="9">
    <location>
        <begin position="29"/>
        <end position="269"/>
    </location>
</feature>
<dbReference type="NCBIfam" id="NF033484">
    <property type="entry name" value="Stp1_PP2C_phos"/>
    <property type="match status" value="1"/>
</dbReference>
<evidence type="ECO:0000256" key="2">
    <source>
        <dbReference type="ARBA" id="ARBA00013081"/>
    </source>
</evidence>
<protein>
    <recommendedName>
        <fullName evidence="2">protein-serine/threonine phosphatase</fullName>
        <ecNumber evidence="2">3.1.3.16</ecNumber>
    </recommendedName>
</protein>
<comment type="cofactor">
    <cofactor evidence="1">
        <name>Mn(2+)</name>
        <dbReference type="ChEBI" id="CHEBI:29035"/>
    </cofactor>
</comment>
<dbReference type="STRING" id="301148.B4135_3817"/>
<dbReference type="Pfam" id="PF13672">
    <property type="entry name" value="PP2C_2"/>
    <property type="match status" value="1"/>
</dbReference>
<dbReference type="GO" id="GO:0004722">
    <property type="term" value="F:protein serine/threonine phosphatase activity"/>
    <property type="evidence" value="ECO:0007669"/>
    <property type="project" value="UniProtKB-EC"/>
</dbReference>
<dbReference type="InterPro" id="IPR036457">
    <property type="entry name" value="PPM-type-like_dom_sf"/>
</dbReference>
<dbReference type="EMBL" id="LQYT01000130">
    <property type="protein sequence ID" value="KYD09493.1"/>
    <property type="molecule type" value="Genomic_DNA"/>
</dbReference>
<dbReference type="Gene3D" id="3.60.40.10">
    <property type="entry name" value="PPM-type phosphatase domain"/>
    <property type="match status" value="1"/>
</dbReference>
<evidence type="ECO:0000259" key="9">
    <source>
        <dbReference type="PROSITE" id="PS51746"/>
    </source>
</evidence>
<reference evidence="10 11" key="1">
    <citation type="submission" date="2016-01" db="EMBL/GenBank/DDBJ databases">
        <title>Draft Genome Sequences of Seven Thermophilic Sporeformers Isolated from Foods.</title>
        <authorList>
            <person name="Berendsen E.M."/>
            <person name="Wells-Bennik M.H."/>
            <person name="Krawcyk A.O."/>
            <person name="De Jong A."/>
            <person name="Holsappel S."/>
            <person name="Eijlander R.T."/>
            <person name="Kuipers O.P."/>
        </authorList>
    </citation>
    <scope>NUCLEOTIDE SEQUENCE [LARGE SCALE GENOMIC DNA]</scope>
    <source>
        <strain evidence="10 11">B4135</strain>
    </source>
</reference>
<keyword evidence="3" id="KW-0479">Metal-binding</keyword>
<evidence type="ECO:0000313" key="10">
    <source>
        <dbReference type="EMBL" id="KYD09493.1"/>
    </source>
</evidence>
<evidence type="ECO:0000256" key="8">
    <source>
        <dbReference type="ARBA" id="ARBA00048336"/>
    </source>
</evidence>
<dbReference type="PROSITE" id="PS51746">
    <property type="entry name" value="PPM_2"/>
    <property type="match status" value="1"/>
</dbReference>
<organism evidence="10 11">
    <name type="scientific">Caldibacillus debilis</name>
    <dbReference type="NCBI Taxonomy" id="301148"/>
    <lineage>
        <taxon>Bacteria</taxon>
        <taxon>Bacillati</taxon>
        <taxon>Bacillota</taxon>
        <taxon>Bacilli</taxon>
        <taxon>Bacillales</taxon>
        <taxon>Bacillaceae</taxon>
        <taxon>Caldibacillus</taxon>
    </lineage>
</organism>
<keyword evidence="5" id="KW-0904">Protein phosphatase</keyword>
<evidence type="ECO:0000256" key="7">
    <source>
        <dbReference type="ARBA" id="ARBA00047761"/>
    </source>
</evidence>
<dbReference type="EC" id="3.1.3.16" evidence="2"/>
<dbReference type="AlphaFoldDB" id="A0A150LAX4"/>
<dbReference type="SMART" id="SM00331">
    <property type="entry name" value="PP2C_SIG"/>
    <property type="match status" value="1"/>
</dbReference>
<dbReference type="InterPro" id="IPR015655">
    <property type="entry name" value="PP2C"/>
</dbReference>
<accession>A0A150LAX4</accession>
<dbReference type="InterPro" id="IPR001932">
    <property type="entry name" value="PPM-type_phosphatase-like_dom"/>
</dbReference>
<dbReference type="PATRIC" id="fig|301148.3.peg.1862"/>
<dbReference type="SMART" id="SM00332">
    <property type="entry name" value="PP2Cc"/>
    <property type="match status" value="1"/>
</dbReference>
<keyword evidence="4" id="KW-0378">Hydrolase</keyword>
<gene>
    <name evidence="10" type="ORF">B4135_3817</name>
</gene>